<name>A0A345EIH7_9EURY</name>
<dbReference type="Pfam" id="PF25958">
    <property type="entry name" value="DUF7995"/>
    <property type="match status" value="2"/>
</dbReference>
<protein>
    <recommendedName>
        <fullName evidence="1">DUF7995 domain-containing protein</fullName>
    </recommendedName>
</protein>
<sequence>MHMLIRVVSEAYDAEDATGIAHGLFEGVDAPLYPTFDYGTLMTEGGRWSQSLPDIFRREGSARADSEIGNELLEGAWESTTRELARRMAVIRKGLEEYTDKELLESPRIEADVEPWNPLGPIRSEEEFIDSYSIDVRYAMYSVGEYAGPVYYLYNEYGTAIRSQAEYEQLLDKIATDDTGNDETSFHLTPVDVHY</sequence>
<geneLocation type="plasmid" evidence="3">
    <name>pcba1112-02</name>
</geneLocation>
<evidence type="ECO:0000313" key="3">
    <source>
        <dbReference type="Proteomes" id="UP000252985"/>
    </source>
</evidence>
<dbReference type="Proteomes" id="UP000252985">
    <property type="component" value="Plasmid pCBA1112-02"/>
</dbReference>
<feature type="domain" description="DUF7995" evidence="1">
    <location>
        <begin position="136"/>
        <end position="195"/>
    </location>
</feature>
<dbReference type="GeneID" id="37289123"/>
<keyword evidence="2" id="KW-0614">Plasmid</keyword>
<dbReference type="InterPro" id="IPR058308">
    <property type="entry name" value="DUF7995"/>
</dbReference>
<reference evidence="2 3" key="1">
    <citation type="submission" date="2018-07" db="EMBL/GenBank/DDBJ databases">
        <title>Genome sequences of Haloplanus sp. CBA1112.</title>
        <authorList>
            <person name="Kim Y.B."/>
            <person name="Roh S.W."/>
        </authorList>
    </citation>
    <scope>NUCLEOTIDE SEQUENCE [LARGE SCALE GENOMIC DNA]</scope>
    <source>
        <strain evidence="2 3">CBA1112</strain>
        <plasmid evidence="3">pcba1112-02</plasmid>
    </source>
</reference>
<dbReference type="RefSeq" id="WP_114606903.1">
    <property type="nucleotide sequence ID" value="NZ_CP031149.1"/>
</dbReference>
<evidence type="ECO:0000259" key="1">
    <source>
        <dbReference type="Pfam" id="PF25958"/>
    </source>
</evidence>
<organism evidence="2 3">
    <name type="scientific">Haloplanus rubicundus</name>
    <dbReference type="NCBI Taxonomy" id="1547898"/>
    <lineage>
        <taxon>Archaea</taxon>
        <taxon>Methanobacteriati</taxon>
        <taxon>Methanobacteriota</taxon>
        <taxon>Stenosarchaea group</taxon>
        <taxon>Halobacteria</taxon>
        <taxon>Halobacteriales</taxon>
        <taxon>Haloferacaceae</taxon>
        <taxon>Haloplanus</taxon>
    </lineage>
</organism>
<accession>A0A345EIH7</accession>
<gene>
    <name evidence="2" type="ORF">DU484_19055</name>
</gene>
<dbReference type="KEGG" id="haq:DU484_19055"/>
<proteinExistence type="predicted"/>
<dbReference type="AlphaFoldDB" id="A0A345EIH7"/>
<evidence type="ECO:0000313" key="2">
    <source>
        <dbReference type="EMBL" id="AXG11999.1"/>
    </source>
</evidence>
<feature type="domain" description="DUF7995" evidence="1">
    <location>
        <begin position="1"/>
        <end position="105"/>
    </location>
</feature>
<dbReference type="EMBL" id="CP031149">
    <property type="protein sequence ID" value="AXG11999.1"/>
    <property type="molecule type" value="Genomic_DNA"/>
</dbReference>